<dbReference type="Pfam" id="PF01192">
    <property type="entry name" value="RNA_pol_Rpb6"/>
    <property type="match status" value="1"/>
</dbReference>
<dbReference type="NCBIfam" id="TIGR00690">
    <property type="entry name" value="rpoZ"/>
    <property type="match status" value="1"/>
</dbReference>
<comment type="catalytic activity">
    <reaction evidence="10 11">
        <text>RNA(n) + a ribonucleoside 5'-triphosphate = RNA(n+1) + diphosphate</text>
        <dbReference type="Rhea" id="RHEA:21248"/>
        <dbReference type="Rhea" id="RHEA-COMP:14527"/>
        <dbReference type="Rhea" id="RHEA-COMP:17342"/>
        <dbReference type="ChEBI" id="CHEBI:33019"/>
        <dbReference type="ChEBI" id="CHEBI:61557"/>
        <dbReference type="ChEBI" id="CHEBI:140395"/>
        <dbReference type="EC" id="2.7.7.6"/>
    </reaction>
</comment>
<dbReference type="GO" id="GO:0000428">
    <property type="term" value="C:DNA-directed RNA polymerase complex"/>
    <property type="evidence" value="ECO:0007669"/>
    <property type="project" value="UniProtKB-KW"/>
</dbReference>
<evidence type="ECO:0000313" key="12">
    <source>
        <dbReference type="EMBL" id="SDJ83931.1"/>
    </source>
</evidence>
<evidence type="ECO:0000256" key="5">
    <source>
        <dbReference type="ARBA" id="ARBA00022679"/>
    </source>
</evidence>
<protein>
    <recommendedName>
        <fullName evidence="3 11">DNA-directed RNA polymerase subunit omega</fullName>
        <shortName evidence="11">RNAP omega subunit</shortName>
        <ecNumber evidence="2 11">2.7.7.6</ecNumber>
    </recommendedName>
    <alternativeName>
        <fullName evidence="11">RNA polymerase omega subunit</fullName>
    </alternativeName>
    <alternativeName>
        <fullName evidence="9 11">Transcriptase subunit omega</fullName>
    </alternativeName>
</protein>
<keyword evidence="5 11" id="KW-0808">Transferase</keyword>
<evidence type="ECO:0000313" key="13">
    <source>
        <dbReference type="Proteomes" id="UP000199433"/>
    </source>
</evidence>
<evidence type="ECO:0000256" key="10">
    <source>
        <dbReference type="ARBA" id="ARBA00048552"/>
    </source>
</evidence>
<evidence type="ECO:0000256" key="9">
    <source>
        <dbReference type="ARBA" id="ARBA00029924"/>
    </source>
</evidence>
<dbReference type="SMART" id="SM01409">
    <property type="entry name" value="RNA_pol_Rpb6"/>
    <property type="match status" value="1"/>
</dbReference>
<dbReference type="HAMAP" id="MF_00366">
    <property type="entry name" value="RNApol_bact_RpoZ"/>
    <property type="match status" value="1"/>
</dbReference>
<evidence type="ECO:0000256" key="8">
    <source>
        <dbReference type="ARBA" id="ARBA00024694"/>
    </source>
</evidence>
<evidence type="ECO:0000256" key="3">
    <source>
        <dbReference type="ARBA" id="ARBA00013725"/>
    </source>
</evidence>
<keyword evidence="6 11" id="KW-0548">Nucleotidyltransferase</keyword>
<dbReference type="STRING" id="426701.SAMN04488098_100555"/>
<dbReference type="EC" id="2.7.7.6" evidence="2 11"/>
<evidence type="ECO:0000256" key="1">
    <source>
        <dbReference type="ARBA" id="ARBA00006711"/>
    </source>
</evidence>
<gene>
    <name evidence="11" type="primary">rpoZ</name>
    <name evidence="12" type="ORF">SAMN04488098_100555</name>
</gene>
<dbReference type="InterPro" id="IPR003716">
    <property type="entry name" value="DNA-dir_RNA_pol_omega"/>
</dbReference>
<dbReference type="AlphaFoldDB" id="A0A1G8X0E7"/>
<keyword evidence="4 11" id="KW-0240">DNA-directed RNA polymerase</keyword>
<name>A0A1G8X0E7_9LACT</name>
<dbReference type="Proteomes" id="UP000199433">
    <property type="component" value="Unassembled WGS sequence"/>
</dbReference>
<dbReference type="Gene3D" id="3.90.940.10">
    <property type="match status" value="1"/>
</dbReference>
<dbReference type="GO" id="GO:0006351">
    <property type="term" value="P:DNA-templated transcription"/>
    <property type="evidence" value="ECO:0007669"/>
    <property type="project" value="UniProtKB-UniRule"/>
</dbReference>
<evidence type="ECO:0000256" key="6">
    <source>
        <dbReference type="ARBA" id="ARBA00022695"/>
    </source>
</evidence>
<comment type="subunit">
    <text evidence="11">The RNAP catalytic core consists of 2 alpha, 1 beta, 1 beta' and 1 omega subunit. When a sigma factor is associated with the core the holoenzyme is formed, which can initiate transcription.</text>
</comment>
<reference evidence="13" key="1">
    <citation type="submission" date="2016-10" db="EMBL/GenBank/DDBJ databases">
        <authorList>
            <person name="Varghese N."/>
            <person name="Submissions S."/>
        </authorList>
    </citation>
    <scope>NUCLEOTIDE SEQUENCE [LARGE SCALE GENOMIC DNA]</scope>
    <source>
        <strain evidence="13">DSM 19181</strain>
    </source>
</reference>
<accession>A0A1G8X0E7</accession>
<dbReference type="RefSeq" id="WP_091265016.1">
    <property type="nucleotide sequence ID" value="NZ_FNFK01000005.1"/>
</dbReference>
<sequence length="70" mass="7732">MLLYPSQDDLLKKIDSKYSLVILAAKRAKQLHDNPSAAMLETYQSVKNVGKALEEIKSGDLVIDPDSLSN</sequence>
<dbReference type="GO" id="GO:0003899">
    <property type="term" value="F:DNA-directed RNA polymerase activity"/>
    <property type="evidence" value="ECO:0007669"/>
    <property type="project" value="UniProtKB-UniRule"/>
</dbReference>
<dbReference type="PANTHER" id="PTHR34476:SF1">
    <property type="entry name" value="DNA-DIRECTED RNA POLYMERASE SUBUNIT OMEGA"/>
    <property type="match status" value="1"/>
</dbReference>
<evidence type="ECO:0000256" key="2">
    <source>
        <dbReference type="ARBA" id="ARBA00012418"/>
    </source>
</evidence>
<dbReference type="EMBL" id="FNFK01000005">
    <property type="protein sequence ID" value="SDJ83931.1"/>
    <property type="molecule type" value="Genomic_DNA"/>
</dbReference>
<dbReference type="GO" id="GO:0003677">
    <property type="term" value="F:DNA binding"/>
    <property type="evidence" value="ECO:0007669"/>
    <property type="project" value="UniProtKB-UniRule"/>
</dbReference>
<proteinExistence type="inferred from homology"/>
<dbReference type="InterPro" id="IPR036161">
    <property type="entry name" value="RPB6/omega-like_sf"/>
</dbReference>
<evidence type="ECO:0000256" key="11">
    <source>
        <dbReference type="HAMAP-Rule" id="MF_00366"/>
    </source>
</evidence>
<keyword evidence="7 11" id="KW-0804">Transcription</keyword>
<dbReference type="PANTHER" id="PTHR34476">
    <property type="entry name" value="DNA-DIRECTED RNA POLYMERASE SUBUNIT OMEGA"/>
    <property type="match status" value="1"/>
</dbReference>
<comment type="similarity">
    <text evidence="1 11">Belongs to the RNA polymerase subunit omega family.</text>
</comment>
<evidence type="ECO:0000256" key="7">
    <source>
        <dbReference type="ARBA" id="ARBA00023163"/>
    </source>
</evidence>
<dbReference type="InterPro" id="IPR006110">
    <property type="entry name" value="Pol_omega/Rpo6/RPB6"/>
</dbReference>
<organism evidence="12 13">
    <name type="scientific">Alkalibacterium thalassium</name>
    <dbReference type="NCBI Taxonomy" id="426701"/>
    <lineage>
        <taxon>Bacteria</taxon>
        <taxon>Bacillati</taxon>
        <taxon>Bacillota</taxon>
        <taxon>Bacilli</taxon>
        <taxon>Lactobacillales</taxon>
        <taxon>Carnobacteriaceae</taxon>
        <taxon>Alkalibacterium</taxon>
    </lineage>
</organism>
<comment type="function">
    <text evidence="8 11">Promotes RNA polymerase assembly. Latches the N- and C-terminal regions of the beta' subunit thereby facilitating its interaction with the beta and alpha subunits.</text>
</comment>
<dbReference type="SUPFAM" id="SSF63562">
    <property type="entry name" value="RPB6/omega subunit-like"/>
    <property type="match status" value="1"/>
</dbReference>
<evidence type="ECO:0000256" key="4">
    <source>
        <dbReference type="ARBA" id="ARBA00022478"/>
    </source>
</evidence>
<keyword evidence="13" id="KW-1185">Reference proteome</keyword>